<name>I0BM55_9BACL</name>
<accession>I0BM55</accession>
<evidence type="ECO:0000313" key="1">
    <source>
        <dbReference type="EMBL" id="AFH63452.1"/>
    </source>
</evidence>
<sequence>MMRERDEALVRRSICSGLEEVLADHAQKGADWMTFEPEEERSTDNAAMLYNIP</sequence>
<dbReference type="PATRIC" id="fig|997761.3.peg.4458"/>
<dbReference type="AlphaFoldDB" id="I0BM55"/>
<evidence type="ECO:0000313" key="2">
    <source>
        <dbReference type="Proteomes" id="UP000007392"/>
    </source>
</evidence>
<proteinExistence type="predicted"/>
<gene>
    <name evidence="1" type="ORF">B2K_22610</name>
</gene>
<protein>
    <submittedName>
        <fullName evidence="1">Uncharacterized protein</fullName>
    </submittedName>
</protein>
<dbReference type="EMBL" id="CP003422">
    <property type="protein sequence ID" value="AFH63452.1"/>
    <property type="molecule type" value="Genomic_DNA"/>
</dbReference>
<organism evidence="1 2">
    <name type="scientific">Paenibacillus mucilaginosus K02</name>
    <dbReference type="NCBI Taxonomy" id="997761"/>
    <lineage>
        <taxon>Bacteria</taxon>
        <taxon>Bacillati</taxon>
        <taxon>Bacillota</taxon>
        <taxon>Bacilli</taxon>
        <taxon>Bacillales</taxon>
        <taxon>Paenibacillaceae</taxon>
        <taxon>Paenibacillus</taxon>
    </lineage>
</organism>
<dbReference type="HOGENOM" id="CLU_3082650_0_0_9"/>
<reference evidence="1 2" key="1">
    <citation type="submission" date="2013-06" db="EMBL/GenBank/DDBJ databases">
        <title>Complete genome sequence of Paenibacillus mucilaginosus K02.</title>
        <authorList>
            <person name="Xiao B."/>
            <person name="Sun L."/>
            <person name="Xiao L."/>
            <person name="Lian B."/>
        </authorList>
    </citation>
    <scope>NUCLEOTIDE SEQUENCE [LARGE SCALE GENOMIC DNA]</scope>
    <source>
        <strain evidence="1 2">K02</strain>
    </source>
</reference>
<dbReference type="KEGG" id="pmw:B2K_22610"/>
<dbReference type="Proteomes" id="UP000007392">
    <property type="component" value="Chromosome"/>
</dbReference>